<evidence type="ECO:0000256" key="7">
    <source>
        <dbReference type="SAM" id="Phobius"/>
    </source>
</evidence>
<evidence type="ECO:0000313" key="9">
    <source>
        <dbReference type="Proteomes" id="UP000502699"/>
    </source>
</evidence>
<keyword evidence="2" id="KW-0813">Transport</keyword>
<keyword evidence="4 7" id="KW-0812">Transmembrane</keyword>
<keyword evidence="6 7" id="KW-0472">Membrane</keyword>
<sequence>MAHIPDGVLGAPVLIAGALASAGLTAVALRRLQDEHLPAAAVLTSTFFVASLIHLPLGPTSIHPLLNGLMGLILGWTAVPAILVALALQAVFFGFGGLWSLGVNTLNMAVPALLCGWLLAPRLKGAGATRASFIGFLASCCAVLLTGLLVALSLAASGELFQPAARLIFLTYAPLALIEGIVTASILGLVQQVAPELLVHPREHPDA</sequence>
<feature type="transmembrane region" description="Helical" evidence="7">
    <location>
        <begin position="98"/>
        <end position="120"/>
    </location>
</feature>
<keyword evidence="5 7" id="KW-1133">Transmembrane helix</keyword>
<evidence type="ECO:0000256" key="1">
    <source>
        <dbReference type="ARBA" id="ARBA00004651"/>
    </source>
</evidence>
<dbReference type="GO" id="GO:0005886">
    <property type="term" value="C:plasma membrane"/>
    <property type="evidence" value="ECO:0007669"/>
    <property type="project" value="UniProtKB-SubCell"/>
</dbReference>
<evidence type="ECO:0000256" key="5">
    <source>
        <dbReference type="ARBA" id="ARBA00022989"/>
    </source>
</evidence>
<dbReference type="Pfam" id="PF01891">
    <property type="entry name" value="CbiM"/>
    <property type="match status" value="1"/>
</dbReference>
<feature type="transmembrane region" description="Helical" evidence="7">
    <location>
        <begin position="167"/>
        <end position="190"/>
    </location>
</feature>
<keyword evidence="3" id="KW-1003">Cell membrane</keyword>
<proteinExistence type="predicted"/>
<dbReference type="PANTHER" id="PTHR34229">
    <property type="entry name" value="METAL TRANSPORT PROTEIN HI_1621-RELATED"/>
    <property type="match status" value="1"/>
</dbReference>
<dbReference type="GO" id="GO:0000041">
    <property type="term" value="P:transition metal ion transport"/>
    <property type="evidence" value="ECO:0007669"/>
    <property type="project" value="InterPro"/>
</dbReference>
<gene>
    <name evidence="8" type="primary">cbiM</name>
    <name evidence="8" type="ORF">GWK36_06210</name>
</gene>
<dbReference type="RefSeq" id="WP_166270405.1">
    <property type="nucleotide sequence ID" value="NZ_CP048029.1"/>
</dbReference>
<feature type="transmembrane region" description="Helical" evidence="7">
    <location>
        <begin position="36"/>
        <end position="57"/>
    </location>
</feature>
<dbReference type="InterPro" id="IPR002751">
    <property type="entry name" value="CbiM/NikMN"/>
</dbReference>
<name>A0A6G7VCG4_9GAMM</name>
<dbReference type="KEGG" id="cjap:GWK36_06210"/>
<feature type="transmembrane region" description="Helical" evidence="7">
    <location>
        <begin position="69"/>
        <end position="92"/>
    </location>
</feature>
<feature type="transmembrane region" description="Helical" evidence="7">
    <location>
        <begin position="132"/>
        <end position="155"/>
    </location>
</feature>
<evidence type="ECO:0000256" key="3">
    <source>
        <dbReference type="ARBA" id="ARBA00022475"/>
    </source>
</evidence>
<evidence type="ECO:0000256" key="2">
    <source>
        <dbReference type="ARBA" id="ARBA00022448"/>
    </source>
</evidence>
<comment type="subcellular location">
    <subcellularLocation>
        <location evidence="1">Cell membrane</location>
        <topology evidence="1">Multi-pass membrane protein</topology>
    </subcellularLocation>
</comment>
<evidence type="ECO:0000313" key="8">
    <source>
        <dbReference type="EMBL" id="QIK37642.1"/>
    </source>
</evidence>
<dbReference type="Proteomes" id="UP000502699">
    <property type="component" value="Chromosome"/>
</dbReference>
<dbReference type="EMBL" id="CP048029">
    <property type="protein sequence ID" value="QIK37642.1"/>
    <property type="molecule type" value="Genomic_DNA"/>
</dbReference>
<accession>A0A6G7VCG4</accession>
<reference evidence="9" key="1">
    <citation type="submission" date="2020-01" db="EMBL/GenBank/DDBJ databases">
        <title>Caldichromatium gen. nov., sp. nov., a thermophilic purple sulfur bacterium member of the family Chromatiaceae isolated from Nakabusa hot spring, Japan.</title>
        <authorList>
            <person name="Saini M.K."/>
            <person name="Hanada S."/>
            <person name="Tank M."/>
        </authorList>
    </citation>
    <scope>NUCLEOTIDE SEQUENCE [LARGE SCALE GENOMIC DNA]</scope>
    <source>
        <strain evidence="9">No.7</strain>
    </source>
</reference>
<dbReference type="Gene3D" id="1.10.1760.20">
    <property type="match status" value="1"/>
</dbReference>
<dbReference type="NCBIfam" id="NF004905">
    <property type="entry name" value="PRK06265.1-5"/>
    <property type="match status" value="1"/>
</dbReference>
<evidence type="ECO:0000256" key="6">
    <source>
        <dbReference type="ARBA" id="ARBA00023136"/>
    </source>
</evidence>
<organism evidence="8 9">
    <name type="scientific">Caldichromatium japonicum</name>
    <dbReference type="NCBI Taxonomy" id="2699430"/>
    <lineage>
        <taxon>Bacteria</taxon>
        <taxon>Pseudomonadati</taxon>
        <taxon>Pseudomonadota</taxon>
        <taxon>Gammaproteobacteria</taxon>
        <taxon>Chromatiales</taxon>
        <taxon>Chromatiaceae</taxon>
        <taxon>Caldichromatium</taxon>
    </lineage>
</organism>
<keyword evidence="9" id="KW-1185">Reference proteome</keyword>
<dbReference type="AlphaFoldDB" id="A0A6G7VCG4"/>
<evidence type="ECO:0000256" key="4">
    <source>
        <dbReference type="ARBA" id="ARBA00022692"/>
    </source>
</evidence>
<dbReference type="PANTHER" id="PTHR34229:SF1">
    <property type="entry name" value="METAL TRANSPORT PROTEIN HI_1621-RELATED"/>
    <property type="match status" value="1"/>
</dbReference>
<protein>
    <submittedName>
        <fullName evidence="8">Cobalt transporter CbiM</fullName>
    </submittedName>
</protein>